<evidence type="ECO:0000313" key="4">
    <source>
        <dbReference type="Proteomes" id="UP000243127"/>
    </source>
</evidence>
<protein>
    <submittedName>
        <fullName evidence="1">Uncharacterized protein</fullName>
    </submittedName>
</protein>
<geneLocation type="nucleomorph" evidence="1"/>
<organism evidence="1 4">
    <name type="scientific">Hemiselmis andersenii</name>
    <name type="common">Cryptophyte alga</name>
    <dbReference type="NCBI Taxonomy" id="464988"/>
    <lineage>
        <taxon>Eukaryota</taxon>
        <taxon>Cryptophyceae</taxon>
        <taxon>Cryptomonadales</taxon>
        <taxon>Hemiselmidaceae</taxon>
        <taxon>Hemiselmis</taxon>
    </lineage>
</organism>
<gene>
    <name evidence="1" type="ORF">HAN_3g460</name>
    <name evidence="2" type="ORF">HAND00432_LOCUS27021</name>
    <name evidence="3" type="ORF">HAND00432_LOCUS27022</name>
</gene>
<evidence type="ECO:0000313" key="2">
    <source>
        <dbReference type="EMBL" id="CAD8976016.1"/>
    </source>
</evidence>
<dbReference type="EMBL" id="CP000883">
    <property type="protein sequence ID" value="ABW98262.1"/>
    <property type="molecule type" value="Genomic_DNA"/>
</dbReference>
<keyword evidence="1" id="KW-0542">Nucleomorph</keyword>
<dbReference type="EMBL" id="HBFX01045016">
    <property type="protein sequence ID" value="CAD8976016.1"/>
    <property type="molecule type" value="Transcribed_RNA"/>
</dbReference>
<dbReference type="Proteomes" id="UP000243127">
    <property type="component" value="Nucleomorph 3"/>
</dbReference>
<evidence type="ECO:0000313" key="1">
    <source>
        <dbReference type="EMBL" id="ABW98262.1"/>
    </source>
</evidence>
<reference evidence="2" key="2">
    <citation type="submission" date="2021-01" db="EMBL/GenBank/DDBJ databases">
        <authorList>
            <person name="Corre E."/>
            <person name="Pelletier E."/>
            <person name="Niang G."/>
            <person name="Scheremetjew M."/>
            <person name="Finn R."/>
            <person name="Kale V."/>
            <person name="Holt S."/>
            <person name="Cochrane G."/>
            <person name="Meng A."/>
            <person name="Brown T."/>
            <person name="Cohen L."/>
        </authorList>
    </citation>
    <scope>NUCLEOTIDE SEQUENCE</scope>
    <source>
        <strain evidence="2">CCMP644</strain>
    </source>
</reference>
<sequence>MIQKFGYLKGKRNDKKRKTNQKFFEIFWKKKDLVCFFEIVKQTCFSVVKTEKNFYLRLSKLYKIFEIVSYFELVKFPKKKNLIKKGKVKILGSKTKLKQKIDFFLINLK</sequence>
<accession>A9BL79</accession>
<dbReference type="EMBL" id="HBFX01045017">
    <property type="protein sequence ID" value="CAD8976017.1"/>
    <property type="molecule type" value="Transcribed_RNA"/>
</dbReference>
<reference evidence="1 4" key="1">
    <citation type="journal article" date="2007" name="Proc. Natl. Acad. Sci. U.S.A.">
        <title>Nucleomorph genome of Hemiselmis andersenii reveals complete intron loss and compaction as a driver of protein structure and function.</title>
        <authorList>
            <person name="Lane C.E."/>
            <person name="van den Heuvel K."/>
            <person name="Kozera C."/>
            <person name="Curtis B.A."/>
            <person name="Parsons B.J."/>
            <person name="Bowman S."/>
            <person name="Archibald J.M."/>
        </authorList>
    </citation>
    <scope>NUCLEOTIDE SEQUENCE [LARGE SCALE GENOMIC DNA]</scope>
    <source>
        <strain evidence="1 4">CCMP644</strain>
    </source>
</reference>
<dbReference type="AlphaFoldDB" id="A9BL79"/>
<proteinExistence type="predicted"/>
<evidence type="ECO:0000313" key="3">
    <source>
        <dbReference type="EMBL" id="CAD8976017.1"/>
    </source>
</evidence>
<dbReference type="RefSeq" id="XP_001712587.1">
    <property type="nucleotide sequence ID" value="XM_001712535.1"/>
</dbReference>
<name>A9BL79_HEMAN</name>
<dbReference type="GeneID" id="5739493"/>